<sequence>MEKHGLSHNSPHVKIYGGQNLCIASKVVLRKNKHYAVFVYLKTVIGMYFST</sequence>
<reference evidence="1" key="2">
    <citation type="journal article" date="2015" name="Data Brief">
        <title>Shoot transcriptome of the giant reed, Arundo donax.</title>
        <authorList>
            <person name="Barrero R.A."/>
            <person name="Guerrero F.D."/>
            <person name="Moolhuijzen P."/>
            <person name="Goolsby J.A."/>
            <person name="Tidwell J."/>
            <person name="Bellgard S.E."/>
            <person name="Bellgard M.I."/>
        </authorList>
    </citation>
    <scope>NUCLEOTIDE SEQUENCE</scope>
    <source>
        <tissue evidence="1">Shoot tissue taken approximately 20 cm above the soil surface</tissue>
    </source>
</reference>
<dbReference type="EMBL" id="GBRH01257004">
    <property type="protein sequence ID" value="JAD40891.1"/>
    <property type="molecule type" value="Transcribed_RNA"/>
</dbReference>
<organism evidence="1">
    <name type="scientific">Arundo donax</name>
    <name type="common">Giant reed</name>
    <name type="synonym">Donax arundinaceus</name>
    <dbReference type="NCBI Taxonomy" id="35708"/>
    <lineage>
        <taxon>Eukaryota</taxon>
        <taxon>Viridiplantae</taxon>
        <taxon>Streptophyta</taxon>
        <taxon>Embryophyta</taxon>
        <taxon>Tracheophyta</taxon>
        <taxon>Spermatophyta</taxon>
        <taxon>Magnoliopsida</taxon>
        <taxon>Liliopsida</taxon>
        <taxon>Poales</taxon>
        <taxon>Poaceae</taxon>
        <taxon>PACMAD clade</taxon>
        <taxon>Arundinoideae</taxon>
        <taxon>Arundineae</taxon>
        <taxon>Arundo</taxon>
    </lineage>
</organism>
<reference evidence="1" key="1">
    <citation type="submission" date="2014-09" db="EMBL/GenBank/DDBJ databases">
        <authorList>
            <person name="Magalhaes I.L.F."/>
            <person name="Oliveira U."/>
            <person name="Santos F.R."/>
            <person name="Vidigal T.H.D.A."/>
            <person name="Brescovit A.D."/>
            <person name="Santos A.J."/>
        </authorList>
    </citation>
    <scope>NUCLEOTIDE SEQUENCE</scope>
    <source>
        <tissue evidence="1">Shoot tissue taken approximately 20 cm above the soil surface</tissue>
    </source>
</reference>
<proteinExistence type="predicted"/>
<accession>A0A0A8ZQ19</accession>
<protein>
    <submittedName>
        <fullName evidence="1">Uncharacterized protein</fullName>
    </submittedName>
</protein>
<evidence type="ECO:0000313" key="1">
    <source>
        <dbReference type="EMBL" id="JAD40891.1"/>
    </source>
</evidence>
<dbReference type="AlphaFoldDB" id="A0A0A8ZQ19"/>
<name>A0A0A8ZQ19_ARUDO</name>